<organism evidence="3 4">
    <name type="scientific">Cyanidium caldarium</name>
    <name type="common">Red alga</name>
    <dbReference type="NCBI Taxonomy" id="2771"/>
    <lineage>
        <taxon>Eukaryota</taxon>
        <taxon>Rhodophyta</taxon>
        <taxon>Bangiophyceae</taxon>
        <taxon>Cyanidiales</taxon>
        <taxon>Cyanidiaceae</taxon>
        <taxon>Cyanidium</taxon>
    </lineage>
</organism>
<evidence type="ECO:0000313" key="3">
    <source>
        <dbReference type="EMBL" id="KAK4537387.1"/>
    </source>
</evidence>
<evidence type="ECO:0000313" key="4">
    <source>
        <dbReference type="Proteomes" id="UP001301350"/>
    </source>
</evidence>
<gene>
    <name evidence="3" type="ORF">CDCA_CDCA12G3412</name>
</gene>
<reference evidence="3 4" key="1">
    <citation type="submission" date="2022-07" db="EMBL/GenBank/DDBJ databases">
        <title>Genome-wide signatures of adaptation to extreme environments.</title>
        <authorList>
            <person name="Cho C.H."/>
            <person name="Yoon H.S."/>
        </authorList>
    </citation>
    <scope>NUCLEOTIDE SEQUENCE [LARGE SCALE GENOMIC DNA]</scope>
    <source>
        <strain evidence="3 4">DBV 063 E5</strain>
    </source>
</reference>
<feature type="compositionally biased region" description="Acidic residues" evidence="1">
    <location>
        <begin position="239"/>
        <end position="252"/>
    </location>
</feature>
<accession>A0AAV9IYN3</accession>
<feature type="compositionally biased region" description="Polar residues" evidence="1">
    <location>
        <begin position="253"/>
        <end position="262"/>
    </location>
</feature>
<keyword evidence="4" id="KW-1185">Reference proteome</keyword>
<keyword evidence="2" id="KW-1133">Transmembrane helix</keyword>
<dbReference type="AlphaFoldDB" id="A0AAV9IYN3"/>
<name>A0AAV9IYN3_CYACA</name>
<keyword evidence="2" id="KW-0472">Membrane</keyword>
<evidence type="ECO:0000256" key="2">
    <source>
        <dbReference type="SAM" id="Phobius"/>
    </source>
</evidence>
<feature type="region of interest" description="Disordered" evidence="1">
    <location>
        <begin position="200"/>
        <end position="262"/>
    </location>
</feature>
<feature type="transmembrane region" description="Helical" evidence="2">
    <location>
        <begin position="91"/>
        <end position="109"/>
    </location>
</feature>
<proteinExistence type="predicted"/>
<comment type="caution">
    <text evidence="3">The sequence shown here is derived from an EMBL/GenBank/DDBJ whole genome shotgun (WGS) entry which is preliminary data.</text>
</comment>
<keyword evidence="2" id="KW-0812">Transmembrane</keyword>
<protein>
    <submittedName>
        <fullName evidence="3">Uncharacterized protein</fullName>
    </submittedName>
</protein>
<sequence>MTSSKTAFSTIWGVRRWRRAGGSRISQVPAVRCGHHNVFQTRRRVPVGVTGAATWRCAREVPFEVRRVERHAVDADNIRVSSFSSRNARASLARTTVLVLVLALAWLALAPHRQALSTALLGAVGLLLWVMGSTRWLRDSAPRPRWHAVGDGVRQRRRSRNVWELLAAQLGWGGGSDLEESIFVRQRRRRAGDAYASSSASAFSADDLPSPRRRRGRRASTDRDLFARQRSEWQQTEDALGEEEEEDDDDDTGPTSFLWQNPSQWLSDKNNLVLYRPRDAIARTVLGDDSGLWPSPHSGDWNDDAMELDEPVPRAHAEVVGAGAAAPAFRQDAPRSPPGASETDVSHHPSPSTGFFADEIVTGAASRRPPPRRRGLFSWFLSLFRPLWEVVRTVLRDMRIRREARGRRHLHAHAVPRTSPEHRAEEGGTAFVAEGFDAPEHGGVDGPLGEVARWLYRSAPDFWDALFGTGK</sequence>
<dbReference type="EMBL" id="JANCYW010000012">
    <property type="protein sequence ID" value="KAK4537387.1"/>
    <property type="molecule type" value="Genomic_DNA"/>
</dbReference>
<feature type="transmembrane region" description="Helical" evidence="2">
    <location>
        <begin position="115"/>
        <end position="137"/>
    </location>
</feature>
<feature type="region of interest" description="Disordered" evidence="1">
    <location>
        <begin position="328"/>
        <end position="356"/>
    </location>
</feature>
<feature type="compositionally biased region" description="Basic and acidic residues" evidence="1">
    <location>
        <begin position="219"/>
        <end position="231"/>
    </location>
</feature>
<dbReference type="Proteomes" id="UP001301350">
    <property type="component" value="Unassembled WGS sequence"/>
</dbReference>
<evidence type="ECO:0000256" key="1">
    <source>
        <dbReference type="SAM" id="MobiDB-lite"/>
    </source>
</evidence>